<evidence type="ECO:0000256" key="9">
    <source>
        <dbReference type="ARBA" id="ARBA00023014"/>
    </source>
</evidence>
<comment type="caution">
    <text evidence="12">The sequence shown here is derived from an EMBL/GenBank/DDBJ whole genome shotgun (WGS) entry which is preliminary data.</text>
</comment>
<dbReference type="RefSeq" id="WP_354193788.1">
    <property type="nucleotide sequence ID" value="NZ_JBEPML010000004.1"/>
</dbReference>
<evidence type="ECO:0000256" key="8">
    <source>
        <dbReference type="ARBA" id="ARBA00023004"/>
    </source>
</evidence>
<accession>A0ABV2MXH2</accession>
<comment type="cofactor">
    <cofactor evidence="2">
        <name>[4Fe-4S] cluster</name>
        <dbReference type="ChEBI" id="CHEBI:49883"/>
    </cofactor>
</comment>
<proteinExistence type="inferred from homology"/>
<organism evidence="12 13">
    <name type="scientific">Aquamicrobium terrae</name>
    <dbReference type="NCBI Taxonomy" id="1324945"/>
    <lineage>
        <taxon>Bacteria</taxon>
        <taxon>Pseudomonadati</taxon>
        <taxon>Pseudomonadota</taxon>
        <taxon>Alphaproteobacteria</taxon>
        <taxon>Hyphomicrobiales</taxon>
        <taxon>Phyllobacteriaceae</taxon>
        <taxon>Aquamicrobium</taxon>
    </lineage>
</organism>
<keyword evidence="5" id="KW-0288">FMN</keyword>
<dbReference type="PRINTS" id="PR00411">
    <property type="entry name" value="PNDRDTASEI"/>
</dbReference>
<evidence type="ECO:0000313" key="12">
    <source>
        <dbReference type="EMBL" id="MET3791466.1"/>
    </source>
</evidence>
<feature type="domain" description="NADH:flavin oxidoreductase/NADH oxidase N-terminal" evidence="10">
    <location>
        <begin position="5"/>
        <end position="338"/>
    </location>
</feature>
<evidence type="ECO:0000256" key="4">
    <source>
        <dbReference type="ARBA" id="ARBA00022630"/>
    </source>
</evidence>
<protein>
    <submittedName>
        <fullName evidence="12">2,4-dienoyl-CoA reductase-like NADH-dependent reductase (Old Yellow Enzyme family)</fullName>
    </submittedName>
</protein>
<evidence type="ECO:0000256" key="3">
    <source>
        <dbReference type="ARBA" id="ARBA00011048"/>
    </source>
</evidence>
<dbReference type="Pfam" id="PF07992">
    <property type="entry name" value="Pyr_redox_2"/>
    <property type="match status" value="1"/>
</dbReference>
<evidence type="ECO:0000256" key="6">
    <source>
        <dbReference type="ARBA" id="ARBA00022723"/>
    </source>
</evidence>
<evidence type="ECO:0000259" key="11">
    <source>
        <dbReference type="Pfam" id="PF07992"/>
    </source>
</evidence>
<dbReference type="PANTHER" id="PTHR42917">
    <property type="entry name" value="2,4-DIENOYL-COA REDUCTASE"/>
    <property type="match status" value="1"/>
</dbReference>
<feature type="domain" description="FAD/NAD(P)-binding" evidence="11">
    <location>
        <begin position="385"/>
        <end position="489"/>
    </location>
</feature>
<dbReference type="EMBL" id="JBEPML010000004">
    <property type="protein sequence ID" value="MET3791466.1"/>
    <property type="molecule type" value="Genomic_DNA"/>
</dbReference>
<evidence type="ECO:0000313" key="13">
    <source>
        <dbReference type="Proteomes" id="UP001549076"/>
    </source>
</evidence>
<keyword evidence="8" id="KW-0408">Iron</keyword>
<evidence type="ECO:0000256" key="2">
    <source>
        <dbReference type="ARBA" id="ARBA00001966"/>
    </source>
</evidence>
<sequence length="648" mass="69526">MFTHLFEPITIGNVTIRNRILSTGHDTMLPTDGTVNEELIAYHEARAAGGAGLIVLQVSGVHETAHYTTHMLMATEDHAIAGYRRLADRLHAHGTAVFGQLFHPGREIVEAAGGMAPIAYAPSVSPSERFLVIPRPLSHAMIRDIVSGFGDAARRMAEAGLDGVEIVASHGYLPAQFFSERVNKREDDYGGSFDNRLRFTREVIADIRAKTPQGFVLGLRISGNEMDPDGMTETDTLAVIEALAPELDYLNVIAGTSATAGGAVHIVPPMSVRNAYLAPFAGLVKSRVDIPVFVAGRINQPQEAEAVLTAGQADMCGMTRAMISDPEMPNKALEGRVDDIRACIGCNQACIGHFQKGVPISCIQHPATGRELQFGTLTPAARPKRILIAGGGPAGMKAAVIAAQRGHDVTLHEASPRLGGQALLAQLLPGRSEFGGLVTNLLRELELSQVRVVKGTRVDRALVEREAPDVVIMATGATPYRPDFVQEGEIQVVDAWQVLKGEVTVGRSVLVSDWRCDWIGIGIAELLARQGSVVKLAVSSEMAGKSIPSYVRFSSMATLHRFGVEVIDYARLYGCDTGTVYLQHTASGEPFIIEDIDTLVLCQGHAPDMTLSDALAGLRGEQHIIGDCFIPRTAEEAIYEAVKVASAI</sequence>
<dbReference type="PRINTS" id="PR00368">
    <property type="entry name" value="FADPNR"/>
</dbReference>
<dbReference type="Gene3D" id="3.20.20.70">
    <property type="entry name" value="Aldolase class I"/>
    <property type="match status" value="1"/>
</dbReference>
<keyword evidence="9" id="KW-0411">Iron-sulfur</keyword>
<dbReference type="Proteomes" id="UP001549076">
    <property type="component" value="Unassembled WGS sequence"/>
</dbReference>
<evidence type="ECO:0000256" key="5">
    <source>
        <dbReference type="ARBA" id="ARBA00022643"/>
    </source>
</evidence>
<dbReference type="PANTHER" id="PTHR42917:SF2">
    <property type="entry name" value="2,4-DIENOYL-COA REDUCTASE [(2E)-ENOYL-COA-PRODUCING]"/>
    <property type="match status" value="1"/>
</dbReference>
<dbReference type="CDD" id="cd04734">
    <property type="entry name" value="OYE_like_3_FMN"/>
    <property type="match status" value="1"/>
</dbReference>
<dbReference type="Gene3D" id="3.40.50.720">
    <property type="entry name" value="NAD(P)-binding Rossmann-like Domain"/>
    <property type="match status" value="1"/>
</dbReference>
<dbReference type="InterPro" id="IPR013785">
    <property type="entry name" value="Aldolase_TIM"/>
</dbReference>
<dbReference type="InterPro" id="IPR023753">
    <property type="entry name" value="FAD/NAD-binding_dom"/>
</dbReference>
<evidence type="ECO:0000259" key="10">
    <source>
        <dbReference type="Pfam" id="PF00724"/>
    </source>
</evidence>
<gene>
    <name evidence="12" type="ORF">ABID37_001674</name>
</gene>
<evidence type="ECO:0000256" key="1">
    <source>
        <dbReference type="ARBA" id="ARBA00001917"/>
    </source>
</evidence>
<keyword evidence="6" id="KW-0479">Metal-binding</keyword>
<dbReference type="Gene3D" id="3.50.50.60">
    <property type="entry name" value="FAD/NAD(P)-binding domain"/>
    <property type="match status" value="1"/>
</dbReference>
<keyword evidence="13" id="KW-1185">Reference proteome</keyword>
<dbReference type="Pfam" id="PF00724">
    <property type="entry name" value="Oxidored_FMN"/>
    <property type="match status" value="1"/>
</dbReference>
<comment type="cofactor">
    <cofactor evidence="1">
        <name>FMN</name>
        <dbReference type="ChEBI" id="CHEBI:58210"/>
    </cofactor>
</comment>
<dbReference type="SUPFAM" id="SSF51971">
    <property type="entry name" value="Nucleotide-binding domain"/>
    <property type="match status" value="1"/>
</dbReference>
<keyword evidence="4" id="KW-0285">Flavoprotein</keyword>
<evidence type="ECO:0000256" key="7">
    <source>
        <dbReference type="ARBA" id="ARBA00023002"/>
    </source>
</evidence>
<reference evidence="12 13" key="1">
    <citation type="submission" date="2024-06" db="EMBL/GenBank/DDBJ databases">
        <title>Genomic Encyclopedia of Type Strains, Phase IV (KMG-IV): sequencing the most valuable type-strain genomes for metagenomic binning, comparative biology and taxonomic classification.</title>
        <authorList>
            <person name="Goeker M."/>
        </authorList>
    </citation>
    <scope>NUCLEOTIDE SEQUENCE [LARGE SCALE GENOMIC DNA]</scope>
    <source>
        <strain evidence="12 13">DSM 27865</strain>
    </source>
</reference>
<comment type="similarity">
    <text evidence="3">In the N-terminal section; belongs to the NADH:flavin oxidoreductase/NADH oxidase family.</text>
</comment>
<dbReference type="InterPro" id="IPR036188">
    <property type="entry name" value="FAD/NAD-bd_sf"/>
</dbReference>
<dbReference type="InterPro" id="IPR001155">
    <property type="entry name" value="OxRdtase_FMN_N"/>
</dbReference>
<dbReference type="InterPro" id="IPR051793">
    <property type="entry name" value="NADH:flavin_oxidoreductase"/>
</dbReference>
<dbReference type="SUPFAM" id="SSF51905">
    <property type="entry name" value="FAD/NAD(P)-binding domain"/>
    <property type="match status" value="1"/>
</dbReference>
<name>A0ABV2MXH2_9HYPH</name>
<dbReference type="SUPFAM" id="SSF51395">
    <property type="entry name" value="FMN-linked oxidoreductases"/>
    <property type="match status" value="1"/>
</dbReference>
<keyword evidence="7" id="KW-0560">Oxidoreductase</keyword>